<evidence type="ECO:0000313" key="6">
    <source>
        <dbReference type="Proteomes" id="UP000310574"/>
    </source>
</evidence>
<dbReference type="Pfam" id="PF18413">
    <property type="entry name" value="Neuraminidase"/>
    <property type="match status" value="1"/>
</dbReference>
<dbReference type="EMBL" id="SSBS01000003">
    <property type="protein sequence ID" value="THF32262.1"/>
    <property type="molecule type" value="Genomic_DNA"/>
</dbReference>
<comment type="caution">
    <text evidence="5">The sequence shown here is derived from an EMBL/GenBank/DDBJ whole genome shotgun (WGS) entry which is preliminary data.</text>
</comment>
<dbReference type="Pfam" id="PF18276">
    <property type="entry name" value="TcA_TcB_BD"/>
    <property type="match status" value="1"/>
</dbReference>
<dbReference type="Proteomes" id="UP000310574">
    <property type="component" value="Unassembled WGS sequence"/>
</dbReference>
<dbReference type="RefSeq" id="WP_136492822.1">
    <property type="nucleotide sequence ID" value="NZ_SSBS01000003.1"/>
</dbReference>
<reference evidence="5 6" key="1">
    <citation type="submission" date="2019-04" db="EMBL/GenBank/DDBJ databases">
        <title>Draft genome sequence of Pseudomonas sp. M7D1 isolated from rhizosphere of plant the flowery desert.</title>
        <authorList>
            <person name="Poblete-Morales M."/>
            <person name="Plaza N."/>
            <person name="Corsini G."/>
            <person name="Silva E."/>
        </authorList>
    </citation>
    <scope>NUCLEOTIDE SEQUENCE [LARGE SCALE GENOMIC DNA]</scope>
    <source>
        <strain evidence="5 6">M7D1</strain>
    </source>
</reference>
<dbReference type="InterPro" id="IPR040840">
    <property type="entry name" value="TcA_TcB_BD"/>
</dbReference>
<feature type="domain" description="Tc toxin complex TcA C-terminal TcB-binding" evidence="2">
    <location>
        <begin position="1038"/>
        <end position="1341"/>
    </location>
</feature>
<accession>A0AAQ2I177</accession>
<keyword evidence="1" id="KW-0175">Coiled coil</keyword>
<feature type="coiled-coil region" evidence="1">
    <location>
        <begin position="128"/>
        <end position="155"/>
    </location>
</feature>
<evidence type="ECO:0000259" key="2">
    <source>
        <dbReference type="Pfam" id="PF18276"/>
    </source>
</evidence>
<evidence type="ECO:0000259" key="4">
    <source>
        <dbReference type="Pfam" id="PF20220"/>
    </source>
</evidence>
<sequence>MALSNIGGLLEKRRSALLEYCIGQVANTRYPFLKTPDDLFELLRIDPLDTYQVKSSRVAEATSCVQQYIHAVYRKLEPGFGDHEFDKRHLHEWIFYSNYSDWAAMHKIPCYPENFIIPSVRLRKTSLFRNLENNLNQARLNNDTVQAALQEYLQAFEKICDLDVISCFMDGMTPAKADYYFLGRQRVQPFQYFWRKAEIELSPASAAVNPAAWSEWQAVEIPTTNQVLDIRPVFWNGRLCVVWAEWRDAVVGSAAEAFSPSKLVINLAFMTQNGQWSAPLCVHSSECKDKLLASPPRLIATVHADYLNPKGKLGILLSGKFTKKSPADSPAEDSAETDLTVHAIYDVLMRPLLDGGAWLDLALEERFVSSDTVQHPLDIQVTAVPRITNHGSLTPYLGLNVMATRVDDNDVLTVQGFCSPTGLESAMLNMVLQVTGSSDIDPPPISELQDASGGWTTQAWTSRRAKGTWATPVTVLFASPSSPTGQKEFDLTIVDLMDFVPPTLHRSSAGTAQFLSFNQAGLALKYVRLNSLFGSELVRRSNISVDAVLDWSNQFILEPSPTGAEFVELNGPFNGANGLNFWELFFHLPHLIATRLRDEERFQEAQDWLHYVFDPQATQDRKDPPVPIMNPKPAYWRCRPLDIEGAGSNPGWEIQNPSDPDAIGYAAPAHFQILMFTEYVENLMAWGDWYYRQLTRDSLVAAKLCYVQAGFLMGKAPTADTATRWQTATVENLLAQSDSRPPLEALENTQDFNLADYPIASDTPPMLGLLASKPFEIPINQSLLDLFARPQQRLGYLRDNLTIDGKPLDILLFSPMTDPRQLLRDLAAGSAAGPRPMGGRLVVNAYRWRVTFEVALRGVQSLRDFGSLVLRLLEQRDRAEQEELQQNHLLELGRYAETVQEQSIAQLEANVTALQQSRAMAQERADAYATRYNENVSPIEYQVMASLQQSKTSALQAKAVRVAGGVIAALPKIYGTSNGGFKPEHAFDAMAFGFDVSSSLLQIDADRQATTEGYRRRRTEWALQRDQALAEVGAINAQIEAQSHAVNAARSSLEQTLRANSQALTMFNFLKKRASNAELFGWMLGQLKALHYQAYDAVVSLCLSAQASLAAETGDYDAPVPLPQAWLDHRYGLGSGEQLHMYLLDQERRRLQSYERRLELVKTVSLRQLCDDGIEPQEGVSSWADAHQQLMATGVLEFRLTQLLFDRDYPGHFCRQISSVEVDLPVLTGPYEDVRATLLQISSVTATRPTTQSVQYLHTPTSGVPGDLVFNLRSAQQIVLSVGLSDSGLTHQKPDEGLLNPFECTGAVSHWRLSFPRPLKQPQAAMLKSLTDIIIRVRYTAKAGEPTFAQKVTDLVTKAENASLKMPVEGAGDHE</sequence>
<evidence type="ECO:0000259" key="3">
    <source>
        <dbReference type="Pfam" id="PF18413"/>
    </source>
</evidence>
<evidence type="ECO:0000313" key="5">
    <source>
        <dbReference type="EMBL" id="THF32262.1"/>
    </source>
</evidence>
<dbReference type="Pfam" id="PF20220">
    <property type="entry name" value="ABC_toxin_N"/>
    <property type="match status" value="1"/>
</dbReference>
<gene>
    <name evidence="5" type="ORF">E5170_11405</name>
</gene>
<proteinExistence type="predicted"/>
<protein>
    <submittedName>
        <fullName evidence="5">Insecticidal toxin complex protein TcaB2</fullName>
    </submittedName>
</protein>
<dbReference type="InterPro" id="IPR041079">
    <property type="entry name" value="Neuraminidase-like"/>
</dbReference>
<organism evidence="5 6">
    <name type="scientific">Pseudomonas atacamensis</name>
    <dbReference type="NCBI Taxonomy" id="2565368"/>
    <lineage>
        <taxon>Bacteria</taxon>
        <taxon>Pseudomonadati</taxon>
        <taxon>Pseudomonadota</taxon>
        <taxon>Gammaproteobacteria</taxon>
        <taxon>Pseudomonadales</taxon>
        <taxon>Pseudomonadaceae</taxon>
        <taxon>Pseudomonas</taxon>
    </lineage>
</organism>
<feature type="domain" description="ABC toxin N-terminal" evidence="4">
    <location>
        <begin position="9"/>
        <end position="132"/>
    </location>
</feature>
<feature type="domain" description="Neuraminidase-like" evidence="3">
    <location>
        <begin position="162"/>
        <end position="283"/>
    </location>
</feature>
<evidence type="ECO:0000256" key="1">
    <source>
        <dbReference type="SAM" id="Coils"/>
    </source>
</evidence>
<name>A0AAQ2I177_9PSED</name>
<dbReference type="InterPro" id="IPR046839">
    <property type="entry name" value="ABC_toxin_N"/>
</dbReference>